<dbReference type="SMART" id="SM01308">
    <property type="entry name" value="RICTOR_N"/>
    <property type="match status" value="1"/>
</dbReference>
<organism evidence="4 5">
    <name type="scientific">Triparma laevis f. longispina</name>
    <dbReference type="NCBI Taxonomy" id="1714387"/>
    <lineage>
        <taxon>Eukaryota</taxon>
        <taxon>Sar</taxon>
        <taxon>Stramenopiles</taxon>
        <taxon>Ochrophyta</taxon>
        <taxon>Bolidophyceae</taxon>
        <taxon>Parmales</taxon>
        <taxon>Triparmaceae</taxon>
        <taxon>Triparma</taxon>
    </lineage>
</organism>
<evidence type="ECO:0000313" key="4">
    <source>
        <dbReference type="EMBL" id="GMH75152.1"/>
    </source>
</evidence>
<proteinExistence type="inferred from homology"/>
<evidence type="ECO:0000256" key="2">
    <source>
        <dbReference type="SAM" id="MobiDB-lite"/>
    </source>
</evidence>
<dbReference type="PROSITE" id="PS50003">
    <property type="entry name" value="PH_DOMAIN"/>
    <property type="match status" value="1"/>
</dbReference>
<comment type="caution">
    <text evidence="4">The sequence shown here is derived from an EMBL/GenBank/DDBJ whole genome shotgun (WGS) entry which is preliminary data.</text>
</comment>
<dbReference type="Gene3D" id="2.30.29.30">
    <property type="entry name" value="Pleckstrin-homology domain (PH domain)/Phosphotyrosine-binding domain (PTB)"/>
    <property type="match status" value="1"/>
</dbReference>
<dbReference type="Pfam" id="PF14663">
    <property type="entry name" value="RasGEF_N_2"/>
    <property type="match status" value="1"/>
</dbReference>
<sequence>MSDSAIPPPPPPVGGNPNEMRGVLLKEESRLGRKSWKEKYVIVNITSLKYFATATPDFSKSELPRKTLPITELTVSKLPVASKHYRPHSFRLMQKESNYTMTFSASHDKERDAWMEFFEMVGGSRTRMDTLIEEEVGKIKSEVGSRESILEGFGEAENAARAQLSGLAPSPSHPAHRLSGPPPDDEKYPQTTPASSNRRIFASRVYDLFIKGDNPAVQASDLEKLILHLDIESVTKTEDIVKMVDPVKTGFVQKDLFLTWLENNDSGKRTSSPGPSMPGGPASPVTKQFLKKPQPQRPLPPRPKLDVSMTINLLKFSNTPMSIHMLQTVLCKSINTTLMNPEWWKDGGSEKLVEPLMRVLGKVRMAEVGENREKDDGDEQAVYGREEPLVDLMVLLMRFLKHCLISETNCEILFTPDLKTDQHIAALFERPASPSATKLRVTAGKFLLELCANYSKFLPYSTVRSIVEVAAEADDQMKHVALECLRYLIVTRIEAVTRCNGIKVAFEAILDPSTKELSTPLMYSILHSTSSSNNRAFLRPNSFSPLFASFTDLDAEAGAERTQRWKGSERGLVVGLRTFVGVLLFASRPSYIPSLMGLISDDTVENAVQIKVLEVIQRVLAPCKQLNDYHDVDEDQKTTTANLTEQQKLERKGAAPINMIDYYTVLLCSSFVHCGLVRALTNLCVHDNLKVSQAALTLLAEFMTICSRVLPSNQVESLLVMPDLTYCATRVGGVERMEDKTEEKIKSDNNLLNDVAKDEEKKVDTRGVKNMLKTLEKGTKASAALRSLADELGAGENGEGGQEVNLGCIGGVVGLLRVSSIIKTRDGEGVGRRGRIMESLRQGLETGLDKRMLVNLIDRSNVDRSKEWGSWDWNTIEEILEDSLQNRERLSEALKTKFVKRLGGYFRCSPDEKGFFAHLVWKPESIVYMNCACRFYEVLLKHQEGVSFLKSDRRGKVFEEISKELSVAIKHVETQGLDSVQTSPPSMVFDRETVHRHMTREYFAILGRMWCTRAGEALLTDLKIFDLFTSLAKHQQLDYLSRIVLSNLDYNQKTPQSLILMYVQEAPSVSLRLHAVCVLRAIVRSRMKAFDWGIEILVTRLHQPDAVVNEVVLSVLNEAAGYPPYLNIIIEKRPPFIQHPLADALFEKFASVPAGIEFLTTQNKKWFERSIVNWKNERSLQYVISVEDAMANSLTSVGKSENGMPPLKIPLNAKQAIALEAHQERLAGKEMDLESLLRIPWTIDLVINQSKRSAAAQGKTVTLDTTLSVKDVNCVIISGRFVDVNGREDFLKCSLQDCIHSSLFMGSCPVKKDGSIGKPLQMWQNAANTNHLAAAFGVVERSSVSAQQRFRSASTDSETSSKFGTSGAGVEEDVSNCDWSTCTFQGHKIMREYSGGDVKISIPGEPAVFYFKQGDGGGGRGGTNNLELCRVEYTLCLDPMKNAVRLPTHLFGELAKSEEGRSVLEQHRVINELAEVVREGLEEEENDGEFLGSLWSLANICSAEQGLDLVKNLYPDFIQWLCLNGYTNEDFSMRGTCICLLGLIAKTKDGRQSISEYGWVCRGDDEGGSGVRCPVPRELGKFFNGSVAEGGLGGGCGLKFKGAPARGLEEGGVGAAGGEAKSKKAIHIFNAIGKLGDHITMKEGMAALRKLRGDASMDALWTNDEVIAEVYRLMNGMRLGLNCRRFIRGELFEC</sequence>
<dbReference type="SMART" id="SM00233">
    <property type="entry name" value="PH"/>
    <property type="match status" value="1"/>
</dbReference>
<feature type="compositionally biased region" description="Pro residues" evidence="2">
    <location>
        <begin position="1"/>
        <end position="14"/>
    </location>
</feature>
<evidence type="ECO:0000313" key="5">
    <source>
        <dbReference type="Proteomes" id="UP001165122"/>
    </source>
</evidence>
<dbReference type="SMART" id="SM01303">
    <property type="entry name" value="RasGEF_N_2"/>
    <property type="match status" value="1"/>
</dbReference>
<dbReference type="InterPro" id="IPR029451">
    <property type="entry name" value="RICTOR_M"/>
</dbReference>
<accession>A0A9W7EDS6</accession>
<dbReference type="PANTHER" id="PTHR13298:SF11">
    <property type="entry name" value="RAPAMYCIN-INSENSITIVE COMPANION OF MTOR"/>
    <property type="match status" value="1"/>
</dbReference>
<feature type="region of interest" description="Disordered" evidence="2">
    <location>
        <begin position="264"/>
        <end position="304"/>
    </location>
</feature>
<comment type="similarity">
    <text evidence="1">Belongs to the RICTOR family.</text>
</comment>
<protein>
    <recommendedName>
        <fullName evidence="3">PH domain-containing protein</fullName>
    </recommendedName>
</protein>
<feature type="domain" description="PH" evidence="3">
    <location>
        <begin position="17"/>
        <end position="123"/>
    </location>
</feature>
<dbReference type="SUPFAM" id="SSF50729">
    <property type="entry name" value="PH domain-like"/>
    <property type="match status" value="1"/>
</dbReference>
<dbReference type="Pfam" id="PF14666">
    <property type="entry name" value="RICTOR_M"/>
    <property type="match status" value="1"/>
</dbReference>
<dbReference type="InterPro" id="IPR029452">
    <property type="entry name" value="RICTOR_V"/>
</dbReference>
<dbReference type="Pfam" id="PF00169">
    <property type="entry name" value="PH"/>
    <property type="match status" value="1"/>
</dbReference>
<dbReference type="GO" id="GO:0038203">
    <property type="term" value="P:TORC2 signaling"/>
    <property type="evidence" value="ECO:0007669"/>
    <property type="project" value="TreeGrafter"/>
</dbReference>
<dbReference type="InterPro" id="IPR016024">
    <property type="entry name" value="ARM-type_fold"/>
</dbReference>
<dbReference type="Pfam" id="PF14668">
    <property type="entry name" value="RICTOR_V"/>
    <property type="match status" value="1"/>
</dbReference>
<gene>
    <name evidence="4" type="ORF">TrLO_g2373</name>
</gene>
<dbReference type="InterPro" id="IPR011993">
    <property type="entry name" value="PH-like_dom_sf"/>
</dbReference>
<reference evidence="5" key="1">
    <citation type="journal article" date="2023" name="Commun. Biol.">
        <title>Genome analysis of Parmales, the sister group of diatoms, reveals the evolutionary specialization of diatoms from phago-mixotrophs to photoautotrophs.</title>
        <authorList>
            <person name="Ban H."/>
            <person name="Sato S."/>
            <person name="Yoshikawa S."/>
            <person name="Yamada K."/>
            <person name="Nakamura Y."/>
            <person name="Ichinomiya M."/>
            <person name="Sato N."/>
            <person name="Blanc-Mathieu R."/>
            <person name="Endo H."/>
            <person name="Kuwata A."/>
            <person name="Ogata H."/>
        </authorList>
    </citation>
    <scope>NUCLEOTIDE SEQUENCE [LARGE SCALE GENOMIC DNA]</scope>
    <source>
        <strain evidence="5">NIES 3700</strain>
    </source>
</reference>
<dbReference type="Pfam" id="PF14664">
    <property type="entry name" value="RICTOR_N"/>
    <property type="match status" value="1"/>
</dbReference>
<dbReference type="InterPro" id="IPR029453">
    <property type="entry name" value="Rictor_IV"/>
</dbReference>
<dbReference type="SMART" id="SM01307">
    <property type="entry name" value="RICTOR_M"/>
    <property type="match status" value="1"/>
</dbReference>
<dbReference type="InterPro" id="IPR028267">
    <property type="entry name" value="Pianissimo_N"/>
</dbReference>
<dbReference type="OrthoDB" id="271111at2759"/>
<evidence type="ECO:0000256" key="1">
    <source>
        <dbReference type="ARBA" id="ARBA00008878"/>
    </source>
</evidence>
<name>A0A9W7EDS6_9STRA</name>
<keyword evidence="5" id="KW-1185">Reference proteome</keyword>
<dbReference type="SMART" id="SM01310">
    <property type="entry name" value="RICTOR_V"/>
    <property type="match status" value="1"/>
</dbReference>
<feature type="region of interest" description="Disordered" evidence="2">
    <location>
        <begin position="1"/>
        <end position="21"/>
    </location>
</feature>
<dbReference type="EMBL" id="BRXW01000711">
    <property type="protein sequence ID" value="GMH75152.1"/>
    <property type="molecule type" value="Genomic_DNA"/>
</dbReference>
<dbReference type="PANTHER" id="PTHR13298">
    <property type="entry name" value="CYTOSOLIC REGULATOR PIANISSIMO"/>
    <property type="match status" value="1"/>
</dbReference>
<feature type="compositionally biased region" description="Low complexity" evidence="2">
    <location>
        <begin position="271"/>
        <end position="284"/>
    </location>
</feature>
<dbReference type="InterPro" id="IPR028268">
    <property type="entry name" value="Pianissimo_fam"/>
</dbReference>
<evidence type="ECO:0000259" key="3">
    <source>
        <dbReference type="PROSITE" id="PS50003"/>
    </source>
</evidence>
<dbReference type="Proteomes" id="UP001165122">
    <property type="component" value="Unassembled WGS sequence"/>
</dbReference>
<dbReference type="GO" id="GO:0031932">
    <property type="term" value="C:TORC2 complex"/>
    <property type="evidence" value="ECO:0007669"/>
    <property type="project" value="InterPro"/>
</dbReference>
<dbReference type="InterPro" id="IPR001849">
    <property type="entry name" value="PH_domain"/>
</dbReference>
<dbReference type="SUPFAM" id="SSF48371">
    <property type="entry name" value="ARM repeat"/>
    <property type="match status" value="1"/>
</dbReference>
<feature type="region of interest" description="Disordered" evidence="2">
    <location>
        <begin position="166"/>
        <end position="196"/>
    </location>
</feature>